<feature type="domain" description="RNA polymerase sigma-70 region 2" evidence="5">
    <location>
        <begin position="32"/>
        <end position="98"/>
    </location>
</feature>
<proteinExistence type="inferred from homology"/>
<organism evidence="7 8">
    <name type="scientific">Paenibacillus dendrobii</name>
    <dbReference type="NCBI Taxonomy" id="2691084"/>
    <lineage>
        <taxon>Bacteria</taxon>
        <taxon>Bacillati</taxon>
        <taxon>Bacillota</taxon>
        <taxon>Bacilli</taxon>
        <taxon>Bacillales</taxon>
        <taxon>Paenibacillaceae</taxon>
        <taxon>Paenibacillus</taxon>
    </lineage>
</organism>
<evidence type="ECO:0000313" key="7">
    <source>
        <dbReference type="EMBL" id="MWV46083.1"/>
    </source>
</evidence>
<dbReference type="InterPro" id="IPR036388">
    <property type="entry name" value="WH-like_DNA-bd_sf"/>
</dbReference>
<evidence type="ECO:0000256" key="3">
    <source>
        <dbReference type="ARBA" id="ARBA00023082"/>
    </source>
</evidence>
<comment type="similarity">
    <text evidence="1">Belongs to the sigma-70 factor family. ECF subfamily.</text>
</comment>
<reference evidence="7 8" key="1">
    <citation type="submission" date="2019-12" db="EMBL/GenBank/DDBJ databases">
        <title>Paenibacillus sp. nov., an endophytic bacterium isolated from the stem of Dendrobium.</title>
        <authorList>
            <person name="Zhao R."/>
        </authorList>
    </citation>
    <scope>NUCLEOTIDE SEQUENCE [LARGE SCALE GENOMIC DNA]</scope>
    <source>
        <strain evidence="7 8">HJL G12</strain>
    </source>
</reference>
<dbReference type="SUPFAM" id="SSF88946">
    <property type="entry name" value="Sigma2 domain of RNA polymerase sigma factors"/>
    <property type="match status" value="1"/>
</dbReference>
<feature type="domain" description="RNA polymerase sigma factor 70 region 4 type 2" evidence="6">
    <location>
        <begin position="123"/>
        <end position="174"/>
    </location>
</feature>
<keyword evidence="2" id="KW-0805">Transcription regulation</keyword>
<dbReference type="Pfam" id="PF08281">
    <property type="entry name" value="Sigma70_r4_2"/>
    <property type="match status" value="1"/>
</dbReference>
<dbReference type="InterPro" id="IPR013249">
    <property type="entry name" value="RNA_pol_sigma70_r4_t2"/>
</dbReference>
<evidence type="ECO:0000256" key="2">
    <source>
        <dbReference type="ARBA" id="ARBA00023015"/>
    </source>
</evidence>
<evidence type="ECO:0000259" key="5">
    <source>
        <dbReference type="Pfam" id="PF04542"/>
    </source>
</evidence>
<keyword evidence="4" id="KW-0804">Transcription</keyword>
<dbReference type="Pfam" id="PF04542">
    <property type="entry name" value="Sigma70_r2"/>
    <property type="match status" value="1"/>
</dbReference>
<accession>A0A7X3ILC5</accession>
<dbReference type="InterPro" id="IPR014284">
    <property type="entry name" value="RNA_pol_sigma-70_dom"/>
</dbReference>
<dbReference type="GO" id="GO:0003677">
    <property type="term" value="F:DNA binding"/>
    <property type="evidence" value="ECO:0007669"/>
    <property type="project" value="InterPro"/>
</dbReference>
<dbReference type="GO" id="GO:0006352">
    <property type="term" value="P:DNA-templated transcription initiation"/>
    <property type="evidence" value="ECO:0007669"/>
    <property type="project" value="InterPro"/>
</dbReference>
<dbReference type="PANTHER" id="PTHR43133:SF60">
    <property type="entry name" value="RNA POLYMERASE SIGMA FACTOR SIGV"/>
    <property type="match status" value="1"/>
</dbReference>
<dbReference type="SUPFAM" id="SSF88659">
    <property type="entry name" value="Sigma3 and sigma4 domains of RNA polymerase sigma factors"/>
    <property type="match status" value="1"/>
</dbReference>
<keyword evidence="8" id="KW-1185">Reference proteome</keyword>
<dbReference type="EMBL" id="WUBI01000003">
    <property type="protein sequence ID" value="MWV46083.1"/>
    <property type="molecule type" value="Genomic_DNA"/>
</dbReference>
<dbReference type="AlphaFoldDB" id="A0A7X3ILC5"/>
<dbReference type="InterPro" id="IPR013324">
    <property type="entry name" value="RNA_pol_sigma_r3/r4-like"/>
</dbReference>
<dbReference type="InterPro" id="IPR013325">
    <property type="entry name" value="RNA_pol_sigma_r2"/>
</dbReference>
<dbReference type="Gene3D" id="1.10.10.10">
    <property type="entry name" value="Winged helix-like DNA-binding domain superfamily/Winged helix DNA-binding domain"/>
    <property type="match status" value="1"/>
</dbReference>
<dbReference type="Gene3D" id="1.10.1740.10">
    <property type="match status" value="1"/>
</dbReference>
<sequence>MRPHVECFSTAKGVKELKGNAKLTEQQFSERIESCKEKLYRFAYCYVKNEQEALEIVSEATYKAFLSYKNMHNPEYFETWISRILINCALDHMRKNKRYTYMEDSSVEFSAKEGPLSLEDKWDLYEALDQLQPEDRAFIILKYFEDKRFKDMAEVLSLPENTVKTKVYRILAKLKKHLIKEEVDIT</sequence>
<evidence type="ECO:0000256" key="1">
    <source>
        <dbReference type="ARBA" id="ARBA00010641"/>
    </source>
</evidence>
<comment type="caution">
    <text evidence="7">The sequence shown here is derived from an EMBL/GenBank/DDBJ whole genome shotgun (WGS) entry which is preliminary data.</text>
</comment>
<dbReference type="NCBIfam" id="TIGR02937">
    <property type="entry name" value="sigma70-ECF"/>
    <property type="match status" value="1"/>
</dbReference>
<evidence type="ECO:0000313" key="8">
    <source>
        <dbReference type="Proteomes" id="UP000460318"/>
    </source>
</evidence>
<gene>
    <name evidence="7" type="ORF">GRF59_20900</name>
</gene>
<dbReference type="GO" id="GO:0016987">
    <property type="term" value="F:sigma factor activity"/>
    <property type="evidence" value="ECO:0007669"/>
    <property type="project" value="UniProtKB-KW"/>
</dbReference>
<dbReference type="PANTHER" id="PTHR43133">
    <property type="entry name" value="RNA POLYMERASE ECF-TYPE SIGMA FACTO"/>
    <property type="match status" value="1"/>
</dbReference>
<dbReference type="InterPro" id="IPR039425">
    <property type="entry name" value="RNA_pol_sigma-70-like"/>
</dbReference>
<evidence type="ECO:0000259" key="6">
    <source>
        <dbReference type="Pfam" id="PF08281"/>
    </source>
</evidence>
<evidence type="ECO:0000256" key="4">
    <source>
        <dbReference type="ARBA" id="ARBA00023163"/>
    </source>
</evidence>
<name>A0A7X3ILC5_9BACL</name>
<protein>
    <submittedName>
        <fullName evidence="7">Sigma-70 family RNA polymerase sigma factor</fullName>
    </submittedName>
</protein>
<dbReference type="InterPro" id="IPR007627">
    <property type="entry name" value="RNA_pol_sigma70_r2"/>
</dbReference>
<dbReference type="Proteomes" id="UP000460318">
    <property type="component" value="Unassembled WGS sequence"/>
</dbReference>
<keyword evidence="3" id="KW-0731">Sigma factor</keyword>
<dbReference type="CDD" id="cd06171">
    <property type="entry name" value="Sigma70_r4"/>
    <property type="match status" value="1"/>
</dbReference>